<name>A0AC35F2R2_9BILA</name>
<organism evidence="1 2">
    <name type="scientific">Panagrolaimus sp. PS1159</name>
    <dbReference type="NCBI Taxonomy" id="55785"/>
    <lineage>
        <taxon>Eukaryota</taxon>
        <taxon>Metazoa</taxon>
        <taxon>Ecdysozoa</taxon>
        <taxon>Nematoda</taxon>
        <taxon>Chromadorea</taxon>
        <taxon>Rhabditida</taxon>
        <taxon>Tylenchina</taxon>
        <taxon>Panagrolaimomorpha</taxon>
        <taxon>Panagrolaimoidea</taxon>
        <taxon>Panagrolaimidae</taxon>
        <taxon>Panagrolaimus</taxon>
    </lineage>
</organism>
<sequence>MTQQPPQHGTNNFLDGIVSSTPNSMHPNVSAPTFPNSSSTTTKNDDDPFAGMGLFKPTPKCEQGFGRSTHHNATAGLPPMDHCFQNQKK</sequence>
<reference evidence="2" key="1">
    <citation type="submission" date="2022-11" db="UniProtKB">
        <authorList>
            <consortium name="WormBaseParasite"/>
        </authorList>
    </citation>
    <scope>IDENTIFICATION</scope>
</reference>
<proteinExistence type="predicted"/>
<evidence type="ECO:0000313" key="2">
    <source>
        <dbReference type="WBParaSite" id="PS1159_v2.g12485.t1"/>
    </source>
</evidence>
<evidence type="ECO:0000313" key="1">
    <source>
        <dbReference type="Proteomes" id="UP000887580"/>
    </source>
</evidence>
<protein>
    <submittedName>
        <fullName evidence="2">Uncharacterized protein</fullName>
    </submittedName>
</protein>
<accession>A0AC35F2R2</accession>
<dbReference type="WBParaSite" id="PS1159_v2.g12485.t1">
    <property type="protein sequence ID" value="PS1159_v2.g12485.t1"/>
    <property type="gene ID" value="PS1159_v2.g12485"/>
</dbReference>
<dbReference type="Proteomes" id="UP000887580">
    <property type="component" value="Unplaced"/>
</dbReference>